<dbReference type="GO" id="GO:0003700">
    <property type="term" value="F:DNA-binding transcription factor activity"/>
    <property type="evidence" value="ECO:0007669"/>
    <property type="project" value="InterPro"/>
</dbReference>
<gene>
    <name evidence="4" type="ORF">TGAM01_v206807</name>
</gene>
<dbReference type="RefSeq" id="XP_024405337.1">
    <property type="nucleotide sequence ID" value="XM_024549951.1"/>
</dbReference>
<keyword evidence="2" id="KW-1133">Transmembrane helix</keyword>
<feature type="non-terminal residue" evidence="4">
    <location>
        <position position="1"/>
    </location>
</feature>
<dbReference type="SUPFAM" id="SSF57959">
    <property type="entry name" value="Leucine zipper domain"/>
    <property type="match status" value="1"/>
</dbReference>
<evidence type="ECO:0000259" key="3">
    <source>
        <dbReference type="PROSITE" id="PS00036"/>
    </source>
</evidence>
<dbReference type="PANTHER" id="PTHR40618">
    <property type="entry name" value="B-ZIP TRANSCRIPTION FACTOR (EUROFUNG)-RELATED"/>
    <property type="match status" value="1"/>
</dbReference>
<organism evidence="4 5">
    <name type="scientific">Trichoderma gamsii</name>
    <dbReference type="NCBI Taxonomy" id="398673"/>
    <lineage>
        <taxon>Eukaryota</taxon>
        <taxon>Fungi</taxon>
        <taxon>Dikarya</taxon>
        <taxon>Ascomycota</taxon>
        <taxon>Pezizomycotina</taxon>
        <taxon>Sordariomycetes</taxon>
        <taxon>Hypocreomycetidae</taxon>
        <taxon>Hypocreales</taxon>
        <taxon>Hypocreaceae</taxon>
        <taxon>Trichoderma</taxon>
    </lineage>
</organism>
<feature type="compositionally biased region" description="Polar residues" evidence="1">
    <location>
        <begin position="70"/>
        <end position="86"/>
    </location>
</feature>
<feature type="domain" description="BZIP" evidence="3">
    <location>
        <begin position="94"/>
        <end position="108"/>
    </location>
</feature>
<dbReference type="InterPro" id="IPR004827">
    <property type="entry name" value="bZIP"/>
</dbReference>
<feature type="region of interest" description="Disordered" evidence="1">
    <location>
        <begin position="67"/>
        <end position="104"/>
    </location>
</feature>
<evidence type="ECO:0000256" key="2">
    <source>
        <dbReference type="SAM" id="Phobius"/>
    </source>
</evidence>
<feature type="transmembrane region" description="Helical" evidence="2">
    <location>
        <begin position="42"/>
        <end position="59"/>
    </location>
</feature>
<comment type="caution">
    <text evidence="4">The sequence shown here is derived from an EMBL/GenBank/DDBJ whole genome shotgun (WGS) entry which is preliminary data.</text>
</comment>
<keyword evidence="2" id="KW-0812">Transmembrane</keyword>
<dbReference type="PROSITE" id="PS00036">
    <property type="entry name" value="BZIP_BASIC"/>
    <property type="match status" value="1"/>
</dbReference>
<evidence type="ECO:0000313" key="5">
    <source>
        <dbReference type="Proteomes" id="UP000054821"/>
    </source>
</evidence>
<keyword evidence="5" id="KW-1185">Reference proteome</keyword>
<evidence type="ECO:0000256" key="1">
    <source>
        <dbReference type="SAM" id="MobiDB-lite"/>
    </source>
</evidence>
<feature type="compositionally biased region" description="Basic and acidic residues" evidence="1">
    <location>
        <begin position="90"/>
        <end position="99"/>
    </location>
</feature>
<sequence length="511" mass="57876">ITSQPQDRYSLFVYYQSRIPFRDKVAKVLVDSTRRLKLPEEILFCFLVVLSLIFSYYQHHMPYNTRKWPSKSSVNNGHQKTSSKIGIQQRKMDRREQNRKAQQRFRQRRKVVDVQQEKRIEILEDALDETLSLYISLSDVIVGLDVFSTQHPQVLRDLQRSTTRILEIAKRVDGFQQVSMNYSAKPPNEAEETELRTPTSEIASRELLSSLSSNGQSDPESFTKIKVDPLPNASILQTVGLVETGGIRHWSMSDWWLPTPTRGILELQSQPQYQPPSLQCEQLMRKLNCFASKVVQATLSQAYSVLFASEWVLSEDVYRIFGSTLRIRSREKILCDLGWLLGPGKTSLPHASGFLWKHAGKNDMPRPWAGSSLLDEICLEVESDAELTHQPSVYQPRLLTVLGVVQELARLEARIVDNDTMEITLSEQRPLQSVQSSIPLDGAVDDPYMPISDSDHSTDVSKEVLKLRLSIPRLTRNLALAGTCAKTGPVYARNDIAKAVEAAIIIVGSDL</sequence>
<dbReference type="EMBL" id="JPDN02000023">
    <property type="protein sequence ID" value="PON24475.1"/>
    <property type="molecule type" value="Genomic_DNA"/>
</dbReference>
<name>A0A2P4ZJN7_9HYPO</name>
<dbReference type="CDD" id="cd14688">
    <property type="entry name" value="bZIP_YAP"/>
    <property type="match status" value="1"/>
</dbReference>
<accession>A0A2P4ZJN7</accession>
<reference evidence="4 5" key="1">
    <citation type="journal article" date="2016" name="Genome Announc.">
        <title>Draft Whole-Genome Sequence of Trichoderma gamsii T6085, a Promising Biocontrol Agent of Fusarium Head Blight on Wheat.</title>
        <authorList>
            <person name="Baroncelli R."/>
            <person name="Zapparata A."/>
            <person name="Piaggeschi G."/>
            <person name="Sarrocco S."/>
            <person name="Vannacci G."/>
        </authorList>
    </citation>
    <scope>NUCLEOTIDE SEQUENCE [LARGE SCALE GENOMIC DNA]</scope>
    <source>
        <strain evidence="4 5">T6085</strain>
    </source>
</reference>
<protein>
    <recommendedName>
        <fullName evidence="3">BZIP domain-containing protein</fullName>
    </recommendedName>
</protein>
<evidence type="ECO:0000313" key="4">
    <source>
        <dbReference type="EMBL" id="PON24475.1"/>
    </source>
</evidence>
<dbReference type="GeneID" id="29986898"/>
<proteinExistence type="predicted"/>
<dbReference type="Proteomes" id="UP000054821">
    <property type="component" value="Unassembled WGS sequence"/>
</dbReference>
<dbReference type="InterPro" id="IPR046347">
    <property type="entry name" value="bZIP_sf"/>
</dbReference>
<dbReference type="AlphaFoldDB" id="A0A2P4ZJN7"/>
<dbReference type="PANTHER" id="PTHR40618:SF1">
    <property type="entry name" value="B-ZIP TRANSCRIPTION FACTOR (EUROFUNG)"/>
    <property type="match status" value="1"/>
</dbReference>
<keyword evidence="2" id="KW-0472">Membrane</keyword>